<reference evidence="4" key="2">
    <citation type="submission" date="2021-02" db="EMBL/GenBank/DDBJ databases">
        <title>Aspergillus chevalieri M1 genome sequence.</title>
        <authorList>
            <person name="Kadooka C."/>
            <person name="Mori K."/>
            <person name="Futagami T."/>
        </authorList>
    </citation>
    <scope>NUCLEOTIDE SEQUENCE</scope>
    <source>
        <strain evidence="4">M1</strain>
    </source>
</reference>
<organism evidence="4 5">
    <name type="scientific">Aspergillus chevalieri</name>
    <name type="common">Eurotium chevalieri</name>
    <dbReference type="NCBI Taxonomy" id="182096"/>
    <lineage>
        <taxon>Eukaryota</taxon>
        <taxon>Fungi</taxon>
        <taxon>Dikarya</taxon>
        <taxon>Ascomycota</taxon>
        <taxon>Pezizomycotina</taxon>
        <taxon>Eurotiomycetes</taxon>
        <taxon>Eurotiomycetidae</taxon>
        <taxon>Eurotiales</taxon>
        <taxon>Aspergillaceae</taxon>
        <taxon>Aspergillus</taxon>
        <taxon>Aspergillus subgen. Aspergillus</taxon>
    </lineage>
</organism>
<feature type="region of interest" description="Disordered" evidence="3">
    <location>
        <begin position="1"/>
        <end position="39"/>
    </location>
</feature>
<dbReference type="GO" id="GO:0016197">
    <property type="term" value="P:endosomal transport"/>
    <property type="evidence" value="ECO:0007669"/>
    <property type="project" value="TreeGrafter"/>
</dbReference>
<evidence type="ECO:0000256" key="2">
    <source>
        <dbReference type="ARBA" id="ARBA00019577"/>
    </source>
</evidence>
<dbReference type="Proteomes" id="UP000637239">
    <property type="component" value="Chromosome 4"/>
</dbReference>
<proteinExistence type="inferred from homology"/>
<evidence type="ECO:0000313" key="5">
    <source>
        <dbReference type="Proteomes" id="UP000637239"/>
    </source>
</evidence>
<dbReference type="InterPro" id="IPR009395">
    <property type="entry name" value="BLOC1S1"/>
</dbReference>
<dbReference type="GO" id="GO:0031083">
    <property type="term" value="C:BLOC-1 complex"/>
    <property type="evidence" value="ECO:0007669"/>
    <property type="project" value="InterPro"/>
</dbReference>
<evidence type="ECO:0000256" key="3">
    <source>
        <dbReference type="SAM" id="MobiDB-lite"/>
    </source>
</evidence>
<dbReference type="KEGG" id="ache:ACHE_40751S"/>
<gene>
    <name evidence="4" type="ORF">ACHE_40751S</name>
</gene>
<evidence type="ECO:0000313" key="4">
    <source>
        <dbReference type="EMBL" id="BCR88187.1"/>
    </source>
</evidence>
<dbReference type="PANTHER" id="PTHR13073:SF0">
    <property type="entry name" value="BIOGENESIS OF LYSOSOME-RELATED ORGANELLES COMPLEX 1 SUBUNIT 1"/>
    <property type="match status" value="1"/>
</dbReference>
<comment type="similarity">
    <text evidence="1">Belongs to the BLOC1S1 family.</text>
</comment>
<dbReference type="GeneID" id="66982546"/>
<dbReference type="EMBL" id="AP024419">
    <property type="protein sequence ID" value="BCR88187.1"/>
    <property type="molecule type" value="Genomic_DNA"/>
</dbReference>
<name>A0A7R7ZPC3_ASPCH</name>
<sequence>MSTQPQPHPDSTPDPDHDKRTAEAKTAFTASLSSIGTNHDAPLRARASLLHANASALMKQENNVVQATEDLGRSNGELERVADKAREGLKEIGDVQNWAEVIERELLVLEEVVRNVEESVEEQEGGVGGHGDRDRDGGGGSSGEQRSGDAVGRGNGESNGWLRWW</sequence>
<feature type="region of interest" description="Disordered" evidence="3">
    <location>
        <begin position="118"/>
        <end position="165"/>
    </location>
</feature>
<dbReference type="RefSeq" id="XP_043136709.1">
    <property type="nucleotide sequence ID" value="XM_043278985.1"/>
</dbReference>
<keyword evidence="5" id="KW-1185">Reference proteome</keyword>
<reference evidence="4" key="1">
    <citation type="submission" date="2021-01" db="EMBL/GenBank/DDBJ databases">
        <authorList>
            <consortium name="Aspergillus chevalieri M1 genome sequencing consortium"/>
            <person name="Kazuki M."/>
            <person name="Futagami T."/>
        </authorList>
    </citation>
    <scope>NUCLEOTIDE SEQUENCE</scope>
    <source>
        <strain evidence="4">M1</strain>
    </source>
</reference>
<feature type="compositionally biased region" description="Pro residues" evidence="3">
    <location>
        <begin position="1"/>
        <end position="12"/>
    </location>
</feature>
<dbReference type="AlphaFoldDB" id="A0A7R7ZPC3"/>
<feature type="compositionally biased region" description="Basic and acidic residues" evidence="3">
    <location>
        <begin position="14"/>
        <end position="23"/>
    </location>
</feature>
<dbReference type="PANTHER" id="PTHR13073">
    <property type="entry name" value="BLOC-1 COMPLEX SUBUNIT 1"/>
    <property type="match status" value="1"/>
</dbReference>
<feature type="compositionally biased region" description="Polar residues" evidence="3">
    <location>
        <begin position="28"/>
        <end position="37"/>
    </location>
</feature>
<dbReference type="Pfam" id="PF06320">
    <property type="entry name" value="GCN5L1"/>
    <property type="match status" value="1"/>
</dbReference>
<accession>A0A7R7ZPC3</accession>
<protein>
    <recommendedName>
        <fullName evidence="2">Biogenesis of lysosome-related organelles complex 1 subunit 1</fullName>
    </recommendedName>
</protein>
<evidence type="ECO:0000256" key="1">
    <source>
        <dbReference type="ARBA" id="ARBA00007133"/>
    </source>
</evidence>